<dbReference type="OrthoDB" id="2507562at2759"/>
<organism evidence="2 3">
    <name type="scientific">Armillaria gallica</name>
    <name type="common">Bulbous honey fungus</name>
    <name type="synonym">Armillaria bulbosa</name>
    <dbReference type="NCBI Taxonomy" id="47427"/>
    <lineage>
        <taxon>Eukaryota</taxon>
        <taxon>Fungi</taxon>
        <taxon>Dikarya</taxon>
        <taxon>Basidiomycota</taxon>
        <taxon>Agaricomycotina</taxon>
        <taxon>Agaricomycetes</taxon>
        <taxon>Agaricomycetidae</taxon>
        <taxon>Agaricales</taxon>
        <taxon>Marasmiineae</taxon>
        <taxon>Physalacriaceae</taxon>
        <taxon>Armillaria</taxon>
    </lineage>
</organism>
<evidence type="ECO:0000313" key="3">
    <source>
        <dbReference type="Proteomes" id="UP000217790"/>
    </source>
</evidence>
<evidence type="ECO:0000256" key="1">
    <source>
        <dbReference type="SAM" id="MobiDB-lite"/>
    </source>
</evidence>
<dbReference type="Proteomes" id="UP000217790">
    <property type="component" value="Unassembled WGS sequence"/>
</dbReference>
<accession>A0A2H3EBM8</accession>
<dbReference type="InParanoid" id="A0A2H3EBM8"/>
<keyword evidence="3" id="KW-1185">Reference proteome</keyword>
<evidence type="ECO:0000313" key="2">
    <source>
        <dbReference type="EMBL" id="PBK97943.1"/>
    </source>
</evidence>
<dbReference type="EMBL" id="KZ293649">
    <property type="protein sequence ID" value="PBK97943.1"/>
    <property type="molecule type" value="Genomic_DNA"/>
</dbReference>
<reference evidence="3" key="1">
    <citation type="journal article" date="2017" name="Nat. Ecol. Evol.">
        <title>Genome expansion and lineage-specific genetic innovations in the forest pathogenic fungi Armillaria.</title>
        <authorList>
            <person name="Sipos G."/>
            <person name="Prasanna A.N."/>
            <person name="Walter M.C."/>
            <person name="O'Connor E."/>
            <person name="Balint B."/>
            <person name="Krizsan K."/>
            <person name="Kiss B."/>
            <person name="Hess J."/>
            <person name="Varga T."/>
            <person name="Slot J."/>
            <person name="Riley R."/>
            <person name="Boka B."/>
            <person name="Rigling D."/>
            <person name="Barry K."/>
            <person name="Lee J."/>
            <person name="Mihaltcheva S."/>
            <person name="LaButti K."/>
            <person name="Lipzen A."/>
            <person name="Waldron R."/>
            <person name="Moloney N.M."/>
            <person name="Sperisen C."/>
            <person name="Kredics L."/>
            <person name="Vagvoelgyi C."/>
            <person name="Patrignani A."/>
            <person name="Fitzpatrick D."/>
            <person name="Nagy I."/>
            <person name="Doyle S."/>
            <person name="Anderson J.B."/>
            <person name="Grigoriev I.V."/>
            <person name="Gueldener U."/>
            <person name="Muensterkoetter M."/>
            <person name="Nagy L.G."/>
        </authorList>
    </citation>
    <scope>NUCLEOTIDE SEQUENCE [LARGE SCALE GENOMIC DNA]</scope>
    <source>
        <strain evidence="3">Ar21-2</strain>
    </source>
</reference>
<feature type="compositionally biased region" description="Basic and acidic residues" evidence="1">
    <location>
        <begin position="83"/>
        <end position="113"/>
    </location>
</feature>
<proteinExistence type="predicted"/>
<feature type="region of interest" description="Disordered" evidence="1">
    <location>
        <begin position="25"/>
        <end position="51"/>
    </location>
</feature>
<gene>
    <name evidence="2" type="ORF">ARMGADRAFT_1027327</name>
</gene>
<dbReference type="STRING" id="47427.A0A2H3EBM8"/>
<sequence length="184" mass="20989">MASPKQNITTPTIAELKKALKLLKDETDQRRNNIKTQLAQKKPVSREDEEWLDEAGNLVNEVVLVEGLAAAHDLDAASQNLNEHQKDERYDLLYPRKESTAADDGKSKGKTEKPPVFMKKKVATLDQCVKILDWHYQNGKNQSKTAKHFMVIYPNLKIKQPLVSAWIKDEAKWREEHGKSGENT</sequence>
<protein>
    <submittedName>
        <fullName evidence="2">Uncharacterized protein</fullName>
    </submittedName>
</protein>
<feature type="region of interest" description="Disordered" evidence="1">
    <location>
        <begin position="78"/>
        <end position="115"/>
    </location>
</feature>
<dbReference type="AlphaFoldDB" id="A0A2H3EBM8"/>
<name>A0A2H3EBM8_ARMGA</name>